<dbReference type="Pfam" id="PF03756">
    <property type="entry name" value="AfsA"/>
    <property type="match status" value="2"/>
</dbReference>
<reference evidence="3 4" key="2">
    <citation type="submission" date="2019-08" db="EMBL/GenBank/DDBJ databases">
        <title>Jejuicoccus antrihumi gen. nov., sp. nov., a new member of the family Dermacoccaceae isolated from a cave.</title>
        <authorList>
            <person name="Schumann P."/>
            <person name="Kim I.S."/>
        </authorList>
    </citation>
    <scope>NUCLEOTIDE SEQUENCE [LARGE SCALE GENOMIC DNA]</scope>
    <source>
        <strain evidence="3 4">C5-26</strain>
    </source>
</reference>
<proteinExistence type="predicted"/>
<dbReference type="GO" id="GO:0016740">
    <property type="term" value="F:transferase activity"/>
    <property type="evidence" value="ECO:0007669"/>
    <property type="project" value="InterPro"/>
</dbReference>
<evidence type="ECO:0000313" key="3">
    <source>
        <dbReference type="EMBL" id="TWP32841.1"/>
    </source>
</evidence>
<evidence type="ECO:0000313" key="4">
    <source>
        <dbReference type="Proteomes" id="UP000320244"/>
    </source>
</evidence>
<organism evidence="3 4">
    <name type="scientific">Leekyejoonella antrihumi</name>
    <dbReference type="NCBI Taxonomy" id="1660198"/>
    <lineage>
        <taxon>Bacteria</taxon>
        <taxon>Bacillati</taxon>
        <taxon>Actinomycetota</taxon>
        <taxon>Actinomycetes</taxon>
        <taxon>Micrococcales</taxon>
        <taxon>Dermacoccaceae</taxon>
        <taxon>Leekyejoonella</taxon>
    </lineage>
</organism>
<name>A0A563DSD6_9MICO</name>
<protein>
    <recommendedName>
        <fullName evidence="2">A-factor biosynthesis hotdog domain-containing protein</fullName>
    </recommendedName>
</protein>
<comment type="caution">
    <text evidence="3">The sequence shown here is derived from an EMBL/GenBank/DDBJ whole genome shotgun (WGS) entry which is preliminary data.</text>
</comment>
<evidence type="ECO:0000259" key="2">
    <source>
        <dbReference type="Pfam" id="PF03756"/>
    </source>
</evidence>
<keyword evidence="4" id="KW-1185">Reference proteome</keyword>
<dbReference type="OrthoDB" id="7838374at2"/>
<feature type="domain" description="A-factor biosynthesis hotdog" evidence="2">
    <location>
        <begin position="37"/>
        <end position="147"/>
    </location>
</feature>
<dbReference type="NCBIfam" id="NF041195">
    <property type="entry name" value="ScbA_BarX_GamBu"/>
    <property type="match status" value="1"/>
</dbReference>
<dbReference type="Proteomes" id="UP000320244">
    <property type="component" value="Unassembled WGS sequence"/>
</dbReference>
<reference evidence="3 4" key="1">
    <citation type="submission" date="2019-05" db="EMBL/GenBank/DDBJ databases">
        <authorList>
            <person name="Lee S.D."/>
        </authorList>
    </citation>
    <scope>NUCLEOTIDE SEQUENCE [LARGE SCALE GENOMIC DNA]</scope>
    <source>
        <strain evidence="3 4">C5-26</strain>
    </source>
</reference>
<dbReference type="EMBL" id="VCQV01000056">
    <property type="protein sequence ID" value="TWP32841.1"/>
    <property type="molecule type" value="Genomic_DNA"/>
</dbReference>
<feature type="region of interest" description="Disordered" evidence="1">
    <location>
        <begin position="1"/>
        <end position="22"/>
    </location>
</feature>
<dbReference type="InterPro" id="IPR047757">
    <property type="entry name" value="AfsA-like"/>
</dbReference>
<feature type="domain" description="A-factor biosynthesis hotdog" evidence="2">
    <location>
        <begin position="205"/>
        <end position="264"/>
    </location>
</feature>
<dbReference type="InterPro" id="IPR005509">
    <property type="entry name" value="AfsA_hotdog_dom"/>
</dbReference>
<dbReference type="AlphaFoldDB" id="A0A563DSD6"/>
<accession>A0A563DSD6</accession>
<sequence>MARVSEVTLTPKDRGDRPVSAGSADGLRFAPVVDRDLVHRARSAEVYITGYASTPGDRFTVWARWPLTHPLYCPGGRYHPTLLLETMRQAVLTVCHGLLEVPYGTRFVMSRITADGLDRLPRVGPDPTQIRLDLARTPGPGKNRSEWQMSIHVGDHTTLTGGGALVLLTSSQYARIRRGYADQVRAAAPSRPIQHQRVGREHPGDVCLAGQPGGGFGLHVDQDHPIFYDHPLDHVPGALLLEAALQRAHAHHPSFRPATIETHFHAFLEPDQACTVDCTPTPEHPGRGLLIKFQQDNLIKTTVRLTAPQAGGHLRIVPVAAPVGRFPPGRVPDWGVPQNDRLWYSCTASHVSVPGVACQKSSARRW</sequence>
<gene>
    <name evidence="3" type="ORF">FGL98_23210</name>
</gene>
<evidence type="ECO:0000256" key="1">
    <source>
        <dbReference type="SAM" id="MobiDB-lite"/>
    </source>
</evidence>